<comment type="caution">
    <text evidence="2">The sequence shown here is derived from an EMBL/GenBank/DDBJ whole genome shotgun (WGS) entry which is preliminary data.</text>
</comment>
<proteinExistence type="predicted"/>
<sequence>MLRFARGAHWLLFSFFPLLQLHQEVQWRRIGYLQMSGSNDPSLQFLMKEGHRREDDSRRRQMRSYNSGIVFFNPSDLFWVLTAEELAHFLDVTPLDPNKTVLNELSKEVGSKVNIGNFMRVEIGEGIARSLIQLMELKGSSKEVMPSMCWSCDTGFGILNFWIARATSASSVHCFRAHNLEIETFLKGYETHVLTCDAGIKKIAPTMYANKH</sequence>
<dbReference type="AlphaFoldDB" id="A0A833RSD4"/>
<organism evidence="2 3">
    <name type="scientific">Carex littledalei</name>
    <dbReference type="NCBI Taxonomy" id="544730"/>
    <lineage>
        <taxon>Eukaryota</taxon>
        <taxon>Viridiplantae</taxon>
        <taxon>Streptophyta</taxon>
        <taxon>Embryophyta</taxon>
        <taxon>Tracheophyta</taxon>
        <taxon>Spermatophyta</taxon>
        <taxon>Magnoliopsida</taxon>
        <taxon>Liliopsida</taxon>
        <taxon>Poales</taxon>
        <taxon>Cyperaceae</taxon>
        <taxon>Cyperoideae</taxon>
        <taxon>Cariceae</taxon>
        <taxon>Carex</taxon>
        <taxon>Carex subgen. Euthyceras</taxon>
    </lineage>
</organism>
<name>A0A833RSD4_9POAL</name>
<keyword evidence="2" id="KW-0648">Protein biosynthesis</keyword>
<accession>A0A833RSD4</accession>
<feature type="chain" id="PRO_5032569341" evidence="1">
    <location>
        <begin position="28"/>
        <end position="212"/>
    </location>
</feature>
<evidence type="ECO:0000313" key="3">
    <source>
        <dbReference type="Proteomes" id="UP000623129"/>
    </source>
</evidence>
<evidence type="ECO:0000256" key="1">
    <source>
        <dbReference type="SAM" id="SignalP"/>
    </source>
</evidence>
<keyword evidence="3" id="KW-1185">Reference proteome</keyword>
<dbReference type="OrthoDB" id="277235at2759"/>
<dbReference type="Proteomes" id="UP000623129">
    <property type="component" value="Unassembled WGS sequence"/>
</dbReference>
<feature type="signal peptide" evidence="1">
    <location>
        <begin position="1"/>
        <end position="27"/>
    </location>
</feature>
<keyword evidence="1" id="KW-0732">Signal</keyword>
<evidence type="ECO:0000313" key="2">
    <source>
        <dbReference type="EMBL" id="KAF3340028.1"/>
    </source>
</evidence>
<reference evidence="2" key="1">
    <citation type="submission" date="2020-01" db="EMBL/GenBank/DDBJ databases">
        <title>Genome sequence of Kobresia littledalei, the first chromosome-level genome in the family Cyperaceae.</title>
        <authorList>
            <person name="Qu G."/>
        </authorList>
    </citation>
    <scope>NUCLEOTIDE SEQUENCE</scope>
    <source>
        <strain evidence="2">C.B.Clarke</strain>
        <tissue evidence="2">Leaf</tissue>
    </source>
</reference>
<protein>
    <submittedName>
        <fullName evidence="2">Elongation factor Ts</fullName>
    </submittedName>
</protein>
<dbReference type="EMBL" id="SWLB01000003">
    <property type="protein sequence ID" value="KAF3340028.1"/>
    <property type="molecule type" value="Genomic_DNA"/>
</dbReference>
<keyword evidence="2" id="KW-0251">Elongation factor</keyword>
<gene>
    <name evidence="2" type="ORF">FCM35_KLT15799</name>
</gene>
<dbReference type="GO" id="GO:0003746">
    <property type="term" value="F:translation elongation factor activity"/>
    <property type="evidence" value="ECO:0007669"/>
    <property type="project" value="UniProtKB-KW"/>
</dbReference>